<dbReference type="Proteomes" id="UP000005947">
    <property type="component" value="Unassembled WGS sequence"/>
</dbReference>
<evidence type="ECO:0000256" key="1">
    <source>
        <dbReference type="SAM" id="Phobius"/>
    </source>
</evidence>
<accession>F1T5Q4</accession>
<dbReference type="EMBL" id="ACGK02000001">
    <property type="protein sequence ID" value="EGF23188.1"/>
    <property type="molecule type" value="Genomic_DNA"/>
</dbReference>
<feature type="transmembrane region" description="Helical" evidence="1">
    <location>
        <begin position="171"/>
        <end position="190"/>
    </location>
</feature>
<dbReference type="InterPro" id="IPR025098">
    <property type="entry name" value="DUF4013"/>
</dbReference>
<dbReference type="AlphaFoldDB" id="F1T5Q4"/>
<dbReference type="GeneID" id="93210885"/>
<protein>
    <recommendedName>
        <fullName evidence="4">DUF4013 domain-containing protein</fullName>
    </recommendedName>
</protein>
<organism evidence="2 3">
    <name type="scientific">Fannyhessea vaginae DSM 15829</name>
    <dbReference type="NCBI Taxonomy" id="525256"/>
    <lineage>
        <taxon>Bacteria</taxon>
        <taxon>Bacillati</taxon>
        <taxon>Actinomycetota</taxon>
        <taxon>Coriobacteriia</taxon>
        <taxon>Coriobacteriales</taxon>
        <taxon>Atopobiaceae</taxon>
        <taxon>Fannyhessea</taxon>
    </lineage>
</organism>
<keyword evidence="1" id="KW-1133">Transmembrane helix</keyword>
<feature type="transmembrane region" description="Helical" evidence="1">
    <location>
        <begin position="202"/>
        <end position="220"/>
    </location>
</feature>
<sequence>MDSRFSSNQSLFSAAKSALTCEGGWFKRVLLLCLIGFIPIYGLIFVTGYIYEWAAGIINHTELPFVRKINWKRTFLAGLAPFIVGIIIYGVFTEISLSTKDVGIPFFGFILTFLQVAITVIFTGLCLRQTVYRRFSELWSVSSILSVCLEDMGGFLSCIVLSFIISFLTSIVMVILFLVILIFGFASVADPQIILNVLKGDLSHLLSIVVTLMIMGLITAVIVSPVLVITNALIVALVAVWIARSDISADRKFYAPAITDGNAHSCTTDTYEVDNG</sequence>
<keyword evidence="1" id="KW-0812">Transmembrane</keyword>
<keyword evidence="3" id="KW-1185">Reference proteome</keyword>
<feature type="transmembrane region" description="Helical" evidence="1">
    <location>
        <begin position="75"/>
        <end position="92"/>
    </location>
</feature>
<feature type="transmembrane region" description="Helical" evidence="1">
    <location>
        <begin position="139"/>
        <end position="165"/>
    </location>
</feature>
<reference evidence="2 3" key="1">
    <citation type="submission" date="2011-02" db="EMBL/GenBank/DDBJ databases">
        <authorList>
            <person name="Muzny D."/>
            <person name="Qin X."/>
            <person name="Buhay C."/>
            <person name="Dugan-Rocha S."/>
            <person name="Ding Y."/>
            <person name="Chen G."/>
            <person name="Hawes A."/>
            <person name="Holder M."/>
            <person name="Jhangiani S."/>
            <person name="Johnson A."/>
            <person name="Khan Z."/>
            <person name="Li Z."/>
            <person name="Liu W."/>
            <person name="Liu X."/>
            <person name="Perez L."/>
            <person name="Shen H."/>
            <person name="Wang Q."/>
            <person name="Watt J."/>
            <person name="Xi L."/>
            <person name="Xin Y."/>
            <person name="Zhou J."/>
            <person name="Deng J."/>
            <person name="Jiang H."/>
            <person name="Liu Y."/>
            <person name="Qu J."/>
            <person name="Song X.-Z."/>
            <person name="Zhang L."/>
            <person name="Villasana D."/>
            <person name="Johnson A."/>
            <person name="Liu J."/>
            <person name="Liyanage D."/>
            <person name="Lorensuhewa L."/>
            <person name="Robinson T."/>
            <person name="Song A."/>
            <person name="Song B.-B."/>
            <person name="Dinh H."/>
            <person name="Thornton R."/>
            <person name="Coyle M."/>
            <person name="Francisco L."/>
            <person name="Jackson L."/>
            <person name="Javaid M."/>
            <person name="Korchina V."/>
            <person name="Kovar C."/>
            <person name="Mata R."/>
            <person name="Mathew T."/>
            <person name="Ngo R."/>
            <person name="Nguyen L."/>
            <person name="Nguyen N."/>
            <person name="Okwuonu G."/>
            <person name="Ongeri F."/>
            <person name="Pham C."/>
            <person name="Simmons D."/>
            <person name="Wilczek-Boney K."/>
            <person name="Hale W."/>
            <person name="Jakkamsetti A."/>
            <person name="Pham P."/>
            <person name="Ruth R."/>
            <person name="San Lucas F."/>
            <person name="Warren J."/>
            <person name="Zhang J."/>
            <person name="Zhao Z."/>
            <person name="Zhou C."/>
            <person name="Zhu D."/>
            <person name="Lee S."/>
            <person name="Bess C."/>
            <person name="Blankenburg K."/>
            <person name="Forbes L."/>
            <person name="Fu Q."/>
            <person name="Gubbala S."/>
            <person name="Hirani K."/>
            <person name="Jayaseelan J.C."/>
            <person name="Lara F."/>
            <person name="Munidasa M."/>
            <person name="Palculict T."/>
            <person name="Patil S."/>
            <person name="Pu L.-L."/>
            <person name="Saada N."/>
            <person name="Tang L."/>
            <person name="Weissenberger G."/>
            <person name="Zhu Y."/>
            <person name="Hemphill L."/>
            <person name="Shang Y."/>
            <person name="Youmans B."/>
            <person name="Ayvaz T."/>
            <person name="Ross M."/>
            <person name="Santibanez J."/>
            <person name="Aqrawi P."/>
            <person name="Gross S."/>
            <person name="Joshi V."/>
            <person name="Fowler G."/>
            <person name="Nazareth L."/>
            <person name="Reid J."/>
            <person name="Worley K."/>
            <person name="Petrosino J."/>
            <person name="Highlander S."/>
            <person name="Gibbs R."/>
        </authorList>
    </citation>
    <scope>NUCLEOTIDE SEQUENCE [LARGE SCALE GENOMIC DNA]</scope>
    <source>
        <strain evidence="2 3">DSM 15829</strain>
    </source>
</reference>
<gene>
    <name evidence="2" type="ORF">HMPREF0091_10135</name>
</gene>
<dbReference type="RefSeq" id="WP_006302244.1">
    <property type="nucleotide sequence ID" value="NZ_ACGK02000001.1"/>
</dbReference>
<dbReference type="Pfam" id="PF13197">
    <property type="entry name" value="DUF4013"/>
    <property type="match status" value="1"/>
</dbReference>
<feature type="transmembrane region" description="Helical" evidence="1">
    <location>
        <begin position="104"/>
        <end position="127"/>
    </location>
</feature>
<proteinExistence type="predicted"/>
<feature type="transmembrane region" description="Helical" evidence="1">
    <location>
        <begin position="29"/>
        <end position="54"/>
    </location>
</feature>
<feature type="transmembrane region" description="Helical" evidence="1">
    <location>
        <begin position="226"/>
        <end position="243"/>
    </location>
</feature>
<evidence type="ECO:0000313" key="2">
    <source>
        <dbReference type="EMBL" id="EGF23188.1"/>
    </source>
</evidence>
<dbReference type="OrthoDB" id="3181212at2"/>
<evidence type="ECO:0000313" key="3">
    <source>
        <dbReference type="Proteomes" id="UP000005947"/>
    </source>
</evidence>
<comment type="caution">
    <text evidence="2">The sequence shown here is derived from an EMBL/GenBank/DDBJ whole genome shotgun (WGS) entry which is preliminary data.</text>
</comment>
<keyword evidence="1" id="KW-0472">Membrane</keyword>
<evidence type="ECO:0008006" key="4">
    <source>
        <dbReference type="Google" id="ProtNLM"/>
    </source>
</evidence>
<name>F1T5Q4_9ACTN</name>